<dbReference type="AlphaFoldDB" id="A0A0A9B6W6"/>
<name>A0A0A9B6W6_ARUDO</name>
<keyword evidence="1" id="KW-1133">Transmembrane helix</keyword>
<reference evidence="2" key="2">
    <citation type="journal article" date="2015" name="Data Brief">
        <title>Shoot transcriptome of the giant reed, Arundo donax.</title>
        <authorList>
            <person name="Barrero R.A."/>
            <person name="Guerrero F.D."/>
            <person name="Moolhuijzen P."/>
            <person name="Goolsby J.A."/>
            <person name="Tidwell J."/>
            <person name="Bellgard S.E."/>
            <person name="Bellgard M.I."/>
        </authorList>
    </citation>
    <scope>NUCLEOTIDE SEQUENCE</scope>
    <source>
        <tissue evidence="2">Shoot tissue taken approximately 20 cm above the soil surface</tissue>
    </source>
</reference>
<protein>
    <submittedName>
        <fullName evidence="2">Uncharacterized protein</fullName>
    </submittedName>
</protein>
<dbReference type="EMBL" id="GBRH01242853">
    <property type="protein sequence ID" value="JAD55042.1"/>
    <property type="molecule type" value="Transcribed_RNA"/>
</dbReference>
<evidence type="ECO:0000256" key="1">
    <source>
        <dbReference type="SAM" id="Phobius"/>
    </source>
</evidence>
<organism evidence="2">
    <name type="scientific">Arundo donax</name>
    <name type="common">Giant reed</name>
    <name type="synonym">Donax arundinaceus</name>
    <dbReference type="NCBI Taxonomy" id="35708"/>
    <lineage>
        <taxon>Eukaryota</taxon>
        <taxon>Viridiplantae</taxon>
        <taxon>Streptophyta</taxon>
        <taxon>Embryophyta</taxon>
        <taxon>Tracheophyta</taxon>
        <taxon>Spermatophyta</taxon>
        <taxon>Magnoliopsida</taxon>
        <taxon>Liliopsida</taxon>
        <taxon>Poales</taxon>
        <taxon>Poaceae</taxon>
        <taxon>PACMAD clade</taxon>
        <taxon>Arundinoideae</taxon>
        <taxon>Arundineae</taxon>
        <taxon>Arundo</taxon>
    </lineage>
</organism>
<accession>A0A0A9B6W6</accession>
<keyword evidence="1" id="KW-0472">Membrane</keyword>
<feature type="transmembrane region" description="Helical" evidence="1">
    <location>
        <begin position="7"/>
        <end position="29"/>
    </location>
</feature>
<evidence type="ECO:0000313" key="2">
    <source>
        <dbReference type="EMBL" id="JAD55042.1"/>
    </source>
</evidence>
<reference evidence="2" key="1">
    <citation type="submission" date="2014-09" db="EMBL/GenBank/DDBJ databases">
        <authorList>
            <person name="Magalhaes I.L.F."/>
            <person name="Oliveira U."/>
            <person name="Santos F.R."/>
            <person name="Vidigal T.H.D.A."/>
            <person name="Brescovit A.D."/>
            <person name="Santos A.J."/>
        </authorList>
    </citation>
    <scope>NUCLEOTIDE SEQUENCE</scope>
    <source>
        <tissue evidence="2">Shoot tissue taken approximately 20 cm above the soil surface</tissue>
    </source>
</reference>
<keyword evidence="1" id="KW-0812">Transmembrane</keyword>
<proteinExistence type="predicted"/>
<sequence length="31" mass="3447">MQLFGSCLHLSVSASLTLSVLFVIFYHFAKS</sequence>